<organism evidence="4 5">
    <name type="scientific">Thalassiosira oceanica</name>
    <name type="common">Marine diatom</name>
    <dbReference type="NCBI Taxonomy" id="159749"/>
    <lineage>
        <taxon>Eukaryota</taxon>
        <taxon>Sar</taxon>
        <taxon>Stramenopiles</taxon>
        <taxon>Ochrophyta</taxon>
        <taxon>Bacillariophyta</taxon>
        <taxon>Coscinodiscophyceae</taxon>
        <taxon>Thalassiosirophycidae</taxon>
        <taxon>Thalassiosirales</taxon>
        <taxon>Thalassiosiraceae</taxon>
        <taxon>Thalassiosira</taxon>
    </lineage>
</organism>
<evidence type="ECO:0000313" key="4">
    <source>
        <dbReference type="EMBL" id="EJK71829.1"/>
    </source>
</evidence>
<protein>
    <recommendedName>
        <fullName evidence="3">J domain-containing protein</fullName>
    </recommendedName>
</protein>
<feature type="region of interest" description="Disordered" evidence="1">
    <location>
        <begin position="30"/>
        <end position="76"/>
    </location>
</feature>
<gene>
    <name evidence="4" type="ORF">THAOC_06689</name>
</gene>
<accession>K0T3Y2</accession>
<evidence type="ECO:0000256" key="1">
    <source>
        <dbReference type="SAM" id="MobiDB-lite"/>
    </source>
</evidence>
<evidence type="ECO:0000259" key="3">
    <source>
        <dbReference type="PROSITE" id="PS50076"/>
    </source>
</evidence>
<feature type="domain" description="J" evidence="3">
    <location>
        <begin position="230"/>
        <end position="305"/>
    </location>
</feature>
<evidence type="ECO:0000256" key="2">
    <source>
        <dbReference type="SAM" id="SignalP"/>
    </source>
</evidence>
<sequence length="355" mass="39493">MTVALYRAVFLLGLWRAGAFQLNHRTRPRNELRNASSSTRLRAGMGMGMASAKKKGKKSNSSKGMGGSKPKAKRKESFDVAKAMIKAEKQYDRIMQESIKAMNSEEWDESEITTEYIIAARAKPGTVLPKALCDWVPVAQIVLTRPVLYNEDAEISKHYLQSAVSFYCRELNYSATLSAPAFKSIPRNLVEYSAEPMHSFVDNVYDTVVEGKASESFSEGEVKVDMTKSKAREILGLESDCTDLSVIKKSYKRKSMELHPDRFVSSDRTQEEIDASSNEFALVKMAYEALQSGVRGSQSWYESLGGKARTEFMQIELISRDKASELCNNAFKAAVAGVDPDLTMSFVTRNQAAAC</sequence>
<dbReference type="Pfam" id="PF00226">
    <property type="entry name" value="DnaJ"/>
    <property type="match status" value="1"/>
</dbReference>
<dbReference type="AlphaFoldDB" id="K0T3Y2"/>
<dbReference type="Gene3D" id="1.10.287.110">
    <property type="entry name" value="DnaJ domain"/>
    <property type="match status" value="1"/>
</dbReference>
<name>K0T3Y2_THAOC</name>
<dbReference type="InterPro" id="IPR001623">
    <property type="entry name" value="DnaJ_domain"/>
</dbReference>
<dbReference type="OrthoDB" id="10250354at2759"/>
<keyword evidence="5" id="KW-1185">Reference proteome</keyword>
<keyword evidence="2" id="KW-0732">Signal</keyword>
<feature type="signal peptide" evidence="2">
    <location>
        <begin position="1"/>
        <end position="19"/>
    </location>
</feature>
<reference evidence="4 5" key="1">
    <citation type="journal article" date="2012" name="Genome Biol.">
        <title>Genome and low-iron response of an oceanic diatom adapted to chronic iron limitation.</title>
        <authorList>
            <person name="Lommer M."/>
            <person name="Specht M."/>
            <person name="Roy A.S."/>
            <person name="Kraemer L."/>
            <person name="Andreson R."/>
            <person name="Gutowska M.A."/>
            <person name="Wolf J."/>
            <person name="Bergner S.V."/>
            <person name="Schilhabel M.B."/>
            <person name="Klostermeier U.C."/>
            <person name="Beiko R.G."/>
            <person name="Rosenstiel P."/>
            <person name="Hippler M."/>
            <person name="Laroche J."/>
        </authorList>
    </citation>
    <scope>NUCLEOTIDE SEQUENCE [LARGE SCALE GENOMIC DNA]</scope>
    <source>
        <strain evidence="4 5">CCMP1005</strain>
    </source>
</reference>
<dbReference type="eggNOG" id="ENOG502S7YF">
    <property type="taxonomic scope" value="Eukaryota"/>
</dbReference>
<dbReference type="OMA" id="SQSWYES"/>
<dbReference type="Proteomes" id="UP000266841">
    <property type="component" value="Unassembled WGS sequence"/>
</dbReference>
<dbReference type="PROSITE" id="PS50076">
    <property type="entry name" value="DNAJ_2"/>
    <property type="match status" value="1"/>
</dbReference>
<dbReference type="CDD" id="cd06257">
    <property type="entry name" value="DnaJ"/>
    <property type="match status" value="1"/>
</dbReference>
<evidence type="ECO:0000313" key="5">
    <source>
        <dbReference type="Proteomes" id="UP000266841"/>
    </source>
</evidence>
<dbReference type="SMART" id="SM00271">
    <property type="entry name" value="DnaJ"/>
    <property type="match status" value="1"/>
</dbReference>
<dbReference type="InterPro" id="IPR036869">
    <property type="entry name" value="J_dom_sf"/>
</dbReference>
<proteinExistence type="predicted"/>
<dbReference type="EMBL" id="AGNL01006729">
    <property type="protein sequence ID" value="EJK71829.1"/>
    <property type="molecule type" value="Genomic_DNA"/>
</dbReference>
<dbReference type="SUPFAM" id="SSF46565">
    <property type="entry name" value="Chaperone J-domain"/>
    <property type="match status" value="1"/>
</dbReference>
<feature type="chain" id="PRO_5003841592" description="J domain-containing protein" evidence="2">
    <location>
        <begin position="20"/>
        <end position="355"/>
    </location>
</feature>
<comment type="caution">
    <text evidence="4">The sequence shown here is derived from an EMBL/GenBank/DDBJ whole genome shotgun (WGS) entry which is preliminary data.</text>
</comment>